<dbReference type="Proteomes" id="UP000295788">
    <property type="component" value="Unassembled WGS sequence"/>
</dbReference>
<dbReference type="AlphaFoldDB" id="A0A4R3KL91"/>
<evidence type="ECO:0000313" key="4">
    <source>
        <dbReference type="Proteomes" id="UP000295788"/>
    </source>
</evidence>
<keyword evidence="1" id="KW-0694">RNA-binding</keyword>
<dbReference type="OrthoDB" id="517663at2"/>
<protein>
    <recommendedName>
        <fullName evidence="5">DUF4352 domain-containing protein</fullName>
    </recommendedName>
</protein>
<proteinExistence type="predicted"/>
<feature type="chain" id="PRO_5020381662" description="DUF4352 domain-containing protein" evidence="2">
    <location>
        <begin position="29"/>
        <end position="278"/>
    </location>
</feature>
<evidence type="ECO:0000256" key="1">
    <source>
        <dbReference type="PROSITE-ProRule" id="PRU00182"/>
    </source>
</evidence>
<dbReference type="GO" id="GO:0003723">
    <property type="term" value="F:RNA binding"/>
    <property type="evidence" value="ECO:0007669"/>
    <property type="project" value="UniProtKB-KW"/>
</dbReference>
<sequence length="278" mass="31101">MKKTFIIIFAIILIILGGCLSSSTSSSPATKETSAPETKDDSKVLTKEEFEKMYTNPNDYKGAKVDFYAKIFTVPEKDNQGTYLQAFADPKNSEKNTVIAIKDPNLDVKVGDIIHVIGKVEKVFEGENALGGTIKAPVIIADKIEKSDYATAFAPAIKTIDVNKEINQHGYIIKLTKLELAKAETRIYVTVTNQSKNKINFFDFNTKLVMNNKQYELEDNFEANYPKVQSELLPGVRSEGILTFSALETQSGTLKVIFEGSSDNYELNFKPFEFEIKF</sequence>
<evidence type="ECO:0000313" key="3">
    <source>
        <dbReference type="EMBL" id="TCS84507.1"/>
    </source>
</evidence>
<evidence type="ECO:0000256" key="2">
    <source>
        <dbReference type="SAM" id="SignalP"/>
    </source>
</evidence>
<dbReference type="PROSITE" id="PS51257">
    <property type="entry name" value="PROKAR_LIPOPROTEIN"/>
    <property type="match status" value="1"/>
</dbReference>
<reference evidence="3 4" key="1">
    <citation type="submission" date="2019-03" db="EMBL/GenBank/DDBJ databases">
        <title>Genomic Encyclopedia of Type Strains, Phase IV (KMG-IV): sequencing the most valuable type-strain genomes for metagenomic binning, comparative biology and taxonomic classification.</title>
        <authorList>
            <person name="Goeker M."/>
        </authorList>
    </citation>
    <scope>NUCLEOTIDE SEQUENCE [LARGE SCALE GENOMIC DNA]</scope>
    <source>
        <strain evidence="3 4">DSM 23802</strain>
    </source>
</reference>
<keyword evidence="4" id="KW-1185">Reference proteome</keyword>
<dbReference type="RefSeq" id="WP_132766738.1">
    <property type="nucleotide sequence ID" value="NZ_SMAB01000001.1"/>
</dbReference>
<evidence type="ECO:0008006" key="5">
    <source>
        <dbReference type="Google" id="ProtNLM"/>
    </source>
</evidence>
<accession>A0A4R3KL91</accession>
<dbReference type="PROSITE" id="PS50889">
    <property type="entry name" value="S4"/>
    <property type="match status" value="1"/>
</dbReference>
<dbReference type="EMBL" id="SMAB01000001">
    <property type="protein sequence ID" value="TCS84507.1"/>
    <property type="molecule type" value="Genomic_DNA"/>
</dbReference>
<organism evidence="3 4">
    <name type="scientific">Tepidibacillus fermentans</name>
    <dbReference type="NCBI Taxonomy" id="1281767"/>
    <lineage>
        <taxon>Bacteria</taxon>
        <taxon>Bacillati</taxon>
        <taxon>Bacillota</taxon>
        <taxon>Bacilli</taxon>
        <taxon>Bacillales</taxon>
        <taxon>Bacillaceae</taxon>
        <taxon>Tepidibacillus</taxon>
    </lineage>
</organism>
<name>A0A4R3KL91_9BACI</name>
<comment type="caution">
    <text evidence="3">The sequence shown here is derived from an EMBL/GenBank/DDBJ whole genome shotgun (WGS) entry which is preliminary data.</text>
</comment>
<feature type="signal peptide" evidence="2">
    <location>
        <begin position="1"/>
        <end position="28"/>
    </location>
</feature>
<gene>
    <name evidence="3" type="ORF">EDD72_101171</name>
</gene>
<keyword evidence="2" id="KW-0732">Signal</keyword>